<dbReference type="RefSeq" id="WP_129889266.1">
    <property type="nucleotide sequence ID" value="NZ_CP035758.1"/>
</dbReference>
<dbReference type="EMBL" id="CP035758">
    <property type="protein sequence ID" value="QBD78213.1"/>
    <property type="molecule type" value="Genomic_DNA"/>
</dbReference>
<gene>
    <name evidence="1" type="ORF">EPA93_20300</name>
</gene>
<dbReference type="KEGG" id="kbs:EPA93_20300"/>
<dbReference type="Proteomes" id="UP000290365">
    <property type="component" value="Chromosome"/>
</dbReference>
<dbReference type="AlphaFoldDB" id="A0A4P6JSB4"/>
<evidence type="ECO:0000313" key="2">
    <source>
        <dbReference type="Proteomes" id="UP000290365"/>
    </source>
</evidence>
<proteinExistence type="predicted"/>
<accession>A0A4P6JSB4</accession>
<sequence length="110" mass="13085">MPQWGPKDVRKHMHVYSADNQDIGHVAEVYEDSFMLHKGLLFSKDRYLPYSAITNLREDRLQLSMSADEVKEKMWEKRPDYEHHLGDPLQLFYDREHGVHDPFDETRPGD</sequence>
<keyword evidence="2" id="KW-1185">Reference proteome</keyword>
<protein>
    <submittedName>
        <fullName evidence="1">DUF2171 domain-containing protein</fullName>
    </submittedName>
</protein>
<name>A0A4P6JSB4_KTERU</name>
<dbReference type="Pfam" id="PF09939">
    <property type="entry name" value="DUF2171"/>
    <property type="match status" value="1"/>
</dbReference>
<evidence type="ECO:0000313" key="1">
    <source>
        <dbReference type="EMBL" id="QBD78213.1"/>
    </source>
</evidence>
<dbReference type="InterPro" id="IPR018684">
    <property type="entry name" value="DUF2171"/>
</dbReference>
<organism evidence="1 2">
    <name type="scientific">Ktedonosporobacter rubrisoli</name>
    <dbReference type="NCBI Taxonomy" id="2509675"/>
    <lineage>
        <taxon>Bacteria</taxon>
        <taxon>Bacillati</taxon>
        <taxon>Chloroflexota</taxon>
        <taxon>Ktedonobacteria</taxon>
        <taxon>Ktedonobacterales</taxon>
        <taxon>Ktedonosporobacteraceae</taxon>
        <taxon>Ktedonosporobacter</taxon>
    </lineage>
</organism>
<reference evidence="1 2" key="1">
    <citation type="submission" date="2019-01" db="EMBL/GenBank/DDBJ databases">
        <title>Ktedonosporobacter rubrisoli SCAWS-G2.</title>
        <authorList>
            <person name="Huang Y."/>
            <person name="Yan B."/>
        </authorList>
    </citation>
    <scope>NUCLEOTIDE SEQUENCE [LARGE SCALE GENOMIC DNA]</scope>
    <source>
        <strain evidence="1 2">SCAWS-G2</strain>
    </source>
</reference>
<dbReference type="OrthoDB" id="161616at2"/>
<dbReference type="SUPFAM" id="SSF50346">
    <property type="entry name" value="PRC-barrel domain"/>
    <property type="match status" value="1"/>
</dbReference>
<dbReference type="InterPro" id="IPR011033">
    <property type="entry name" value="PRC_barrel-like_sf"/>
</dbReference>